<dbReference type="OrthoDB" id="3622765at2759"/>
<evidence type="ECO:0000313" key="1">
    <source>
        <dbReference type="EMBL" id="EME43805.1"/>
    </source>
</evidence>
<reference evidence="1 2" key="2">
    <citation type="journal article" date="2012" name="PLoS Pathog.">
        <title>Diverse lifestyles and strategies of plant pathogenesis encoded in the genomes of eighteen Dothideomycetes fungi.</title>
        <authorList>
            <person name="Ohm R.A."/>
            <person name="Feau N."/>
            <person name="Henrissat B."/>
            <person name="Schoch C.L."/>
            <person name="Horwitz B.A."/>
            <person name="Barry K.W."/>
            <person name="Condon B.J."/>
            <person name="Copeland A.C."/>
            <person name="Dhillon B."/>
            <person name="Glaser F."/>
            <person name="Hesse C.N."/>
            <person name="Kosti I."/>
            <person name="LaButti K."/>
            <person name="Lindquist E.A."/>
            <person name="Lucas S."/>
            <person name="Salamov A.A."/>
            <person name="Bradshaw R.E."/>
            <person name="Ciuffetti L."/>
            <person name="Hamelin R.C."/>
            <person name="Kema G.H.J."/>
            <person name="Lawrence C."/>
            <person name="Scott J.A."/>
            <person name="Spatafora J.W."/>
            <person name="Turgeon B.G."/>
            <person name="de Wit P.J.G.M."/>
            <person name="Zhong S."/>
            <person name="Goodwin S.B."/>
            <person name="Grigoriev I.V."/>
        </authorList>
    </citation>
    <scope>NUCLEOTIDE SEQUENCE [LARGE SCALE GENOMIC DNA]</scope>
    <source>
        <strain evidence="2">NZE10 / CBS 128990</strain>
    </source>
</reference>
<sequence length="165" mass="18380">MPAPAPFSESTKAIPKDDQQRCHHLEHIVRTAVNACNIRDFDIASSAWSHFSSEFKVEQIMMSTSTSSSPTSSNKSSSEPMNLQDLLSFQRAVATKDPGYRYEILELATVAMDNKSGKAEVLMNARAHGIPEGVVRPIVETFEFRRTKGRWECVKLRCMSGVDQG</sequence>
<dbReference type="EMBL" id="KB446539">
    <property type="protein sequence ID" value="EME43805.1"/>
    <property type="molecule type" value="Genomic_DNA"/>
</dbReference>
<reference evidence="2" key="1">
    <citation type="journal article" date="2012" name="PLoS Genet.">
        <title>The genomes of the fungal plant pathogens Cladosporium fulvum and Dothistroma septosporum reveal adaptation to different hosts and lifestyles but also signatures of common ancestry.</title>
        <authorList>
            <person name="de Wit P.J.G.M."/>
            <person name="van der Burgt A."/>
            <person name="Oekmen B."/>
            <person name="Stergiopoulos I."/>
            <person name="Abd-Elsalam K.A."/>
            <person name="Aerts A.L."/>
            <person name="Bahkali A.H."/>
            <person name="Beenen H.G."/>
            <person name="Chettri P."/>
            <person name="Cox M.P."/>
            <person name="Datema E."/>
            <person name="de Vries R.P."/>
            <person name="Dhillon B."/>
            <person name="Ganley A.R."/>
            <person name="Griffiths S.A."/>
            <person name="Guo Y."/>
            <person name="Hamelin R.C."/>
            <person name="Henrissat B."/>
            <person name="Kabir M.S."/>
            <person name="Jashni M.K."/>
            <person name="Kema G."/>
            <person name="Klaubauf S."/>
            <person name="Lapidus A."/>
            <person name="Levasseur A."/>
            <person name="Lindquist E."/>
            <person name="Mehrabi R."/>
            <person name="Ohm R.A."/>
            <person name="Owen T.J."/>
            <person name="Salamov A."/>
            <person name="Schwelm A."/>
            <person name="Schijlen E."/>
            <person name="Sun H."/>
            <person name="van den Burg H.A."/>
            <person name="van Ham R.C.H.J."/>
            <person name="Zhang S."/>
            <person name="Goodwin S.B."/>
            <person name="Grigoriev I.V."/>
            <person name="Collemare J."/>
            <person name="Bradshaw R.E."/>
        </authorList>
    </citation>
    <scope>NUCLEOTIDE SEQUENCE [LARGE SCALE GENOMIC DNA]</scope>
    <source>
        <strain evidence="2">NZE10 / CBS 128990</strain>
    </source>
</reference>
<dbReference type="Proteomes" id="UP000016933">
    <property type="component" value="Unassembled WGS sequence"/>
</dbReference>
<evidence type="ECO:0008006" key="3">
    <source>
        <dbReference type="Google" id="ProtNLM"/>
    </source>
</evidence>
<name>N1PN42_DOTSN</name>
<dbReference type="AlphaFoldDB" id="N1PN42"/>
<gene>
    <name evidence="1" type="ORF">DOTSEDRAFT_71592</name>
</gene>
<organism evidence="1 2">
    <name type="scientific">Dothistroma septosporum (strain NZE10 / CBS 128990)</name>
    <name type="common">Red band needle blight fungus</name>
    <name type="synonym">Mycosphaerella pini</name>
    <dbReference type="NCBI Taxonomy" id="675120"/>
    <lineage>
        <taxon>Eukaryota</taxon>
        <taxon>Fungi</taxon>
        <taxon>Dikarya</taxon>
        <taxon>Ascomycota</taxon>
        <taxon>Pezizomycotina</taxon>
        <taxon>Dothideomycetes</taxon>
        <taxon>Dothideomycetidae</taxon>
        <taxon>Mycosphaerellales</taxon>
        <taxon>Mycosphaerellaceae</taxon>
        <taxon>Dothistroma</taxon>
    </lineage>
</organism>
<protein>
    <recommendedName>
        <fullName evidence="3">SnoaL-like domain-containing protein</fullName>
    </recommendedName>
</protein>
<keyword evidence="2" id="KW-1185">Reference proteome</keyword>
<dbReference type="OMA" id="NACNIRD"/>
<accession>N1PN42</accession>
<dbReference type="HOGENOM" id="CLU_1610718_0_0_1"/>
<evidence type="ECO:0000313" key="2">
    <source>
        <dbReference type="Proteomes" id="UP000016933"/>
    </source>
</evidence>
<proteinExistence type="predicted"/>
<dbReference type="eggNOG" id="ENOG502TAFT">
    <property type="taxonomic scope" value="Eukaryota"/>
</dbReference>